<feature type="compositionally biased region" description="Basic and acidic residues" evidence="1">
    <location>
        <begin position="33"/>
        <end position="43"/>
    </location>
</feature>
<dbReference type="AlphaFoldDB" id="A0A6A4Q2Q6"/>
<dbReference type="OrthoDB" id="1939272at2759"/>
<proteinExistence type="predicted"/>
<protein>
    <submittedName>
        <fullName evidence="2">Uncharacterized protein</fullName>
    </submittedName>
</protein>
<sequence length="206" mass="24146">MISAFEGGLPQDMRPHIKPPPIKLQPSTIGTKESSKTQHLEQHKSWNTMPQGFLQEKVKSDSLVRDFQSREQINLLHDQLLPKELSTNNIMKNETDSNSRNKTEVTHKKDIEEEKYNKELISVEDLVDKYYSLESSEVWIFPDQQRKICRTTIGKGAMDILEIQDTKCLSHQRSLDFPKLENLEKVYTYFHINFWLSILTFHLKTN</sequence>
<dbReference type="PANTHER" id="PTHR36810:SF1">
    <property type="entry name" value="OS05G0232200 PROTEIN"/>
    <property type="match status" value="1"/>
</dbReference>
<dbReference type="EMBL" id="WOCE01000008">
    <property type="protein sequence ID" value="KAE9608111.1"/>
    <property type="molecule type" value="Genomic_DNA"/>
</dbReference>
<accession>A0A6A4Q2Q6</accession>
<evidence type="ECO:0000256" key="1">
    <source>
        <dbReference type="SAM" id="MobiDB-lite"/>
    </source>
</evidence>
<name>A0A6A4Q2Q6_LUPAL</name>
<organism evidence="2 3">
    <name type="scientific">Lupinus albus</name>
    <name type="common">White lupine</name>
    <name type="synonym">Lupinus termis</name>
    <dbReference type="NCBI Taxonomy" id="3870"/>
    <lineage>
        <taxon>Eukaryota</taxon>
        <taxon>Viridiplantae</taxon>
        <taxon>Streptophyta</taxon>
        <taxon>Embryophyta</taxon>
        <taxon>Tracheophyta</taxon>
        <taxon>Spermatophyta</taxon>
        <taxon>Magnoliopsida</taxon>
        <taxon>eudicotyledons</taxon>
        <taxon>Gunneridae</taxon>
        <taxon>Pentapetalae</taxon>
        <taxon>rosids</taxon>
        <taxon>fabids</taxon>
        <taxon>Fabales</taxon>
        <taxon>Fabaceae</taxon>
        <taxon>Papilionoideae</taxon>
        <taxon>50 kb inversion clade</taxon>
        <taxon>genistoids sensu lato</taxon>
        <taxon>core genistoids</taxon>
        <taxon>Genisteae</taxon>
        <taxon>Lupinus</taxon>
    </lineage>
</organism>
<gene>
    <name evidence="2" type="ORF">Lalb_Chr08g0232041</name>
</gene>
<evidence type="ECO:0000313" key="2">
    <source>
        <dbReference type="EMBL" id="KAE9608111.1"/>
    </source>
</evidence>
<evidence type="ECO:0000313" key="3">
    <source>
        <dbReference type="Proteomes" id="UP000447434"/>
    </source>
</evidence>
<dbReference type="PANTHER" id="PTHR36810">
    <property type="entry name" value="BNACNNG47150D PROTEIN"/>
    <property type="match status" value="1"/>
</dbReference>
<dbReference type="Proteomes" id="UP000447434">
    <property type="component" value="Chromosome 8"/>
</dbReference>
<reference evidence="3" key="1">
    <citation type="journal article" date="2020" name="Nat. Commun.">
        <title>Genome sequence of the cluster root forming white lupin.</title>
        <authorList>
            <person name="Hufnagel B."/>
            <person name="Marques A."/>
            <person name="Soriano A."/>
            <person name="Marques L."/>
            <person name="Divol F."/>
            <person name="Doumas P."/>
            <person name="Sallet E."/>
            <person name="Mancinotti D."/>
            <person name="Carrere S."/>
            <person name="Marande W."/>
            <person name="Arribat S."/>
            <person name="Keller J."/>
            <person name="Huneau C."/>
            <person name="Blein T."/>
            <person name="Aime D."/>
            <person name="Laguerre M."/>
            <person name="Taylor J."/>
            <person name="Schubert V."/>
            <person name="Nelson M."/>
            <person name="Geu-Flores F."/>
            <person name="Crespi M."/>
            <person name="Gallardo-Guerrero K."/>
            <person name="Delaux P.-M."/>
            <person name="Salse J."/>
            <person name="Berges H."/>
            <person name="Guyot R."/>
            <person name="Gouzy J."/>
            <person name="Peret B."/>
        </authorList>
    </citation>
    <scope>NUCLEOTIDE SEQUENCE [LARGE SCALE GENOMIC DNA]</scope>
    <source>
        <strain evidence="3">cv. Amiga</strain>
    </source>
</reference>
<keyword evidence="3" id="KW-1185">Reference proteome</keyword>
<feature type="region of interest" description="Disordered" evidence="1">
    <location>
        <begin position="1"/>
        <end position="43"/>
    </location>
</feature>
<comment type="caution">
    <text evidence="2">The sequence shown here is derived from an EMBL/GenBank/DDBJ whole genome shotgun (WGS) entry which is preliminary data.</text>
</comment>